<evidence type="ECO:0000313" key="7">
    <source>
        <dbReference type="EMBL" id="EMD34735.1"/>
    </source>
</evidence>
<gene>
    <name evidence="7" type="ORF">CERSUDRAFT_116928</name>
</gene>
<evidence type="ECO:0000256" key="2">
    <source>
        <dbReference type="ARBA" id="ARBA00022692"/>
    </source>
</evidence>
<dbReference type="PANTHER" id="PTHR15549">
    <property type="entry name" value="PAIRED IMMUNOGLOBULIN-LIKE TYPE 2 RECEPTOR"/>
    <property type="match status" value="1"/>
</dbReference>
<feature type="transmembrane region" description="Helical" evidence="6">
    <location>
        <begin position="195"/>
        <end position="220"/>
    </location>
</feature>
<dbReference type="EMBL" id="KB445802">
    <property type="protein sequence ID" value="EMD34735.1"/>
    <property type="molecule type" value="Genomic_DNA"/>
</dbReference>
<evidence type="ECO:0000256" key="4">
    <source>
        <dbReference type="ARBA" id="ARBA00023136"/>
    </source>
</evidence>
<evidence type="ECO:0000256" key="1">
    <source>
        <dbReference type="ARBA" id="ARBA00004167"/>
    </source>
</evidence>
<dbReference type="GO" id="GO:0071944">
    <property type="term" value="C:cell periphery"/>
    <property type="evidence" value="ECO:0007669"/>
    <property type="project" value="UniProtKB-ARBA"/>
</dbReference>
<name>M2QRB7_CERS8</name>
<feature type="compositionally biased region" description="Low complexity" evidence="5">
    <location>
        <begin position="130"/>
        <end position="185"/>
    </location>
</feature>
<evidence type="ECO:0000313" key="8">
    <source>
        <dbReference type="Proteomes" id="UP000016930"/>
    </source>
</evidence>
<keyword evidence="4 6" id="KW-0472">Membrane</keyword>
<keyword evidence="8" id="KW-1185">Reference proteome</keyword>
<protein>
    <submittedName>
        <fullName evidence="7">Uncharacterized protein</fullName>
    </submittedName>
</protein>
<dbReference type="STRING" id="914234.M2QRB7"/>
<dbReference type="GO" id="GO:0016020">
    <property type="term" value="C:membrane"/>
    <property type="evidence" value="ECO:0007669"/>
    <property type="project" value="UniProtKB-SubCell"/>
</dbReference>
<dbReference type="HOGENOM" id="CLU_504363_0_0_1"/>
<evidence type="ECO:0000256" key="6">
    <source>
        <dbReference type="SAM" id="Phobius"/>
    </source>
</evidence>
<dbReference type="InterPro" id="IPR051694">
    <property type="entry name" value="Immunoregulatory_rcpt-like"/>
</dbReference>
<sequence>MTTPLSVGGPMPVQPNFAFDALTTLFMTCTPITFTWTYSGPSEGFSLNVTINHAPTPDISGGGSSSSSQFSETIAMGLDTDSLQYNWTNPNVPPGQYVIEAFTSSAMLDTQQFDVALGTVVTCIAPASSASAQSSSTSGPSSSSSVSGPSGVNSQSSGTDQLPVSTGSSSSTSSASSSVTPLPVSDASTKSHTGAIAGGVIGGVAIIAAAAAAIFFLGLCKRSPARSRQRASSVIGGKKAYGRWNGLSSRDSGMDTGVLVSHPMGGNTGQGRRGQTDSVGSILPMSARDSVIGHIPPMQTAAGVAGVAPAMFLSREDLSTLTEEDKVSTNSSGHGQVVEHAPPTAYYTYRRASGSMPSVPQSVVGIGGSSGSLTRAHTSLSSHDRTITLDPAASPHASLQSSVRGHMSHQSYPSQQSQSSLAFAGEAPPAGRLQASPMSAEMLPVNRSSSSGQRRAAVRKPVPAYVPTDAEPGSYSTMSSMDSPLYQAGLDDSPAASSSNLHGTLGEELRLPELNHKSSFGDMRPVHILMPDRPSAGQS</sequence>
<accession>M2QRB7</accession>
<feature type="region of interest" description="Disordered" evidence="5">
    <location>
        <begin position="357"/>
        <end position="433"/>
    </location>
</feature>
<organism evidence="7 8">
    <name type="scientific">Ceriporiopsis subvermispora (strain B)</name>
    <name type="common">White-rot fungus</name>
    <name type="synonym">Gelatoporia subvermispora</name>
    <dbReference type="NCBI Taxonomy" id="914234"/>
    <lineage>
        <taxon>Eukaryota</taxon>
        <taxon>Fungi</taxon>
        <taxon>Dikarya</taxon>
        <taxon>Basidiomycota</taxon>
        <taxon>Agaricomycotina</taxon>
        <taxon>Agaricomycetes</taxon>
        <taxon>Polyporales</taxon>
        <taxon>Gelatoporiaceae</taxon>
        <taxon>Gelatoporia</taxon>
    </lineage>
</organism>
<evidence type="ECO:0000256" key="3">
    <source>
        <dbReference type="ARBA" id="ARBA00022989"/>
    </source>
</evidence>
<dbReference type="OrthoDB" id="3266934at2759"/>
<comment type="subcellular location">
    <subcellularLocation>
        <location evidence="1">Membrane</location>
        <topology evidence="1">Single-pass membrane protein</topology>
    </subcellularLocation>
</comment>
<feature type="region of interest" description="Disordered" evidence="5">
    <location>
        <begin position="512"/>
        <end position="539"/>
    </location>
</feature>
<reference evidence="7 8" key="1">
    <citation type="journal article" date="2012" name="Proc. Natl. Acad. Sci. U.S.A.">
        <title>Comparative genomics of Ceriporiopsis subvermispora and Phanerochaete chrysosporium provide insight into selective ligninolysis.</title>
        <authorList>
            <person name="Fernandez-Fueyo E."/>
            <person name="Ruiz-Duenas F.J."/>
            <person name="Ferreira P."/>
            <person name="Floudas D."/>
            <person name="Hibbett D.S."/>
            <person name="Canessa P."/>
            <person name="Larrondo L.F."/>
            <person name="James T.Y."/>
            <person name="Seelenfreund D."/>
            <person name="Lobos S."/>
            <person name="Polanco R."/>
            <person name="Tello M."/>
            <person name="Honda Y."/>
            <person name="Watanabe T."/>
            <person name="Watanabe T."/>
            <person name="Ryu J.S."/>
            <person name="Kubicek C.P."/>
            <person name="Schmoll M."/>
            <person name="Gaskell J."/>
            <person name="Hammel K.E."/>
            <person name="St John F.J."/>
            <person name="Vanden Wymelenberg A."/>
            <person name="Sabat G."/>
            <person name="Splinter BonDurant S."/>
            <person name="Syed K."/>
            <person name="Yadav J.S."/>
            <person name="Doddapaneni H."/>
            <person name="Subramanian V."/>
            <person name="Lavin J.L."/>
            <person name="Oguiza J.A."/>
            <person name="Perez G."/>
            <person name="Pisabarro A.G."/>
            <person name="Ramirez L."/>
            <person name="Santoyo F."/>
            <person name="Master E."/>
            <person name="Coutinho P.M."/>
            <person name="Henrissat B."/>
            <person name="Lombard V."/>
            <person name="Magnuson J.K."/>
            <person name="Kuees U."/>
            <person name="Hori C."/>
            <person name="Igarashi K."/>
            <person name="Samejima M."/>
            <person name="Held B.W."/>
            <person name="Barry K.W."/>
            <person name="LaButti K.M."/>
            <person name="Lapidus A."/>
            <person name="Lindquist E.A."/>
            <person name="Lucas S.M."/>
            <person name="Riley R."/>
            <person name="Salamov A.A."/>
            <person name="Hoffmeister D."/>
            <person name="Schwenk D."/>
            <person name="Hadar Y."/>
            <person name="Yarden O."/>
            <person name="de Vries R.P."/>
            <person name="Wiebenga A."/>
            <person name="Stenlid J."/>
            <person name="Eastwood D."/>
            <person name="Grigoriev I.V."/>
            <person name="Berka R.M."/>
            <person name="Blanchette R.A."/>
            <person name="Kersten P."/>
            <person name="Martinez A.T."/>
            <person name="Vicuna R."/>
            <person name="Cullen D."/>
        </authorList>
    </citation>
    <scope>NUCLEOTIDE SEQUENCE [LARGE SCALE GENOMIC DNA]</scope>
    <source>
        <strain evidence="7 8">B</strain>
    </source>
</reference>
<keyword evidence="2 6" id="KW-0812">Transmembrane</keyword>
<evidence type="ECO:0000256" key="5">
    <source>
        <dbReference type="SAM" id="MobiDB-lite"/>
    </source>
</evidence>
<feature type="compositionally biased region" description="Low complexity" evidence="5">
    <location>
        <begin position="408"/>
        <end position="420"/>
    </location>
</feature>
<feature type="region of interest" description="Disordered" evidence="5">
    <location>
        <begin position="130"/>
        <end position="190"/>
    </location>
</feature>
<proteinExistence type="predicted"/>
<dbReference type="Proteomes" id="UP000016930">
    <property type="component" value="Unassembled WGS sequence"/>
</dbReference>
<keyword evidence="3 6" id="KW-1133">Transmembrane helix</keyword>
<dbReference type="AlphaFoldDB" id="M2QRB7"/>